<feature type="transmembrane region" description="Helical" evidence="1">
    <location>
        <begin position="162"/>
        <end position="182"/>
    </location>
</feature>
<keyword evidence="1" id="KW-0812">Transmembrane</keyword>
<evidence type="ECO:0000313" key="3">
    <source>
        <dbReference type="Proteomes" id="UP000774699"/>
    </source>
</evidence>
<reference evidence="2" key="1">
    <citation type="submission" date="2019-03" db="EMBL/GenBank/DDBJ databases">
        <title>Lake Tanganyika Metagenome-Assembled Genomes (MAGs).</title>
        <authorList>
            <person name="Tran P."/>
        </authorList>
    </citation>
    <scope>NUCLEOTIDE SEQUENCE</scope>
    <source>
        <strain evidence="2">M_DeepCast_50m_m2_156</strain>
    </source>
</reference>
<accession>A0A8T4CAU8</accession>
<name>A0A8T4CAU8_9ARCH</name>
<sequence>MSSQPVPKKRRVSNGAKLVIIVLSFFLALTFVRAFTIEANSNEVIFSGNAPVKFPLAVTNTSNASMSLKFVADGPFSIIVPPNAPASIAKRDSKTVDLQLIPSQSFSMGDVYSAQIRVVSSAGEKSFPLTLRMKNPPLFNSHTPTGLFSFASFTSLPFFSSLGWVDALLIVIVVILGIALVARIKNRVIGGN</sequence>
<evidence type="ECO:0000256" key="1">
    <source>
        <dbReference type="SAM" id="Phobius"/>
    </source>
</evidence>
<gene>
    <name evidence="2" type="ORF">FJY86_01860</name>
</gene>
<dbReference type="EMBL" id="VGJJ01000009">
    <property type="protein sequence ID" value="MBM3282068.1"/>
    <property type="molecule type" value="Genomic_DNA"/>
</dbReference>
<organism evidence="2 3">
    <name type="scientific">Candidatus Iainarchaeum sp</name>
    <dbReference type="NCBI Taxonomy" id="3101447"/>
    <lineage>
        <taxon>Archaea</taxon>
        <taxon>Candidatus Iainarchaeota</taxon>
        <taxon>Candidatus Iainarchaeia</taxon>
        <taxon>Candidatus Iainarchaeales</taxon>
        <taxon>Candidatus Iainarchaeaceae</taxon>
        <taxon>Candidatus Iainarchaeum</taxon>
    </lineage>
</organism>
<proteinExistence type="predicted"/>
<comment type="caution">
    <text evidence="2">The sequence shown here is derived from an EMBL/GenBank/DDBJ whole genome shotgun (WGS) entry which is preliminary data.</text>
</comment>
<dbReference type="AlphaFoldDB" id="A0A8T4CAU8"/>
<evidence type="ECO:0000313" key="2">
    <source>
        <dbReference type="EMBL" id="MBM3282068.1"/>
    </source>
</evidence>
<dbReference type="Proteomes" id="UP000774699">
    <property type="component" value="Unassembled WGS sequence"/>
</dbReference>
<keyword evidence="1" id="KW-1133">Transmembrane helix</keyword>
<keyword evidence="1" id="KW-0472">Membrane</keyword>
<protein>
    <submittedName>
        <fullName evidence="2">Uncharacterized protein</fullName>
    </submittedName>
</protein>